<reference evidence="2" key="1">
    <citation type="submission" date="2021-02" db="EMBL/GenBank/DDBJ databases">
        <title>Psilocybe cubensis genome.</title>
        <authorList>
            <person name="Mckernan K.J."/>
            <person name="Crawford S."/>
            <person name="Trippe A."/>
            <person name="Kane L.T."/>
            <person name="Mclaughlin S."/>
        </authorList>
    </citation>
    <scope>NUCLEOTIDE SEQUENCE [LARGE SCALE GENOMIC DNA]</scope>
    <source>
        <strain evidence="2">MGC-MH-2018</strain>
    </source>
</reference>
<feature type="compositionally biased region" description="Polar residues" evidence="1">
    <location>
        <begin position="40"/>
        <end position="78"/>
    </location>
</feature>
<dbReference type="AlphaFoldDB" id="A0A8H8CJB0"/>
<protein>
    <submittedName>
        <fullName evidence="2">Uncharacterized protein</fullName>
    </submittedName>
</protein>
<feature type="region of interest" description="Disordered" evidence="1">
    <location>
        <begin position="40"/>
        <end position="82"/>
    </location>
</feature>
<evidence type="ECO:0000313" key="2">
    <source>
        <dbReference type="EMBL" id="KAG5166864.1"/>
    </source>
</evidence>
<feature type="region of interest" description="Disordered" evidence="1">
    <location>
        <begin position="104"/>
        <end position="125"/>
    </location>
</feature>
<sequence length="145" mass="15200">MQSSSSTSLLASSQHKSTRSSSSNWESSFGNLSSSYGFSGNAPSLPNKSQSSKPASPAQMSPSYPSVFHSSQPTSSTAGKDYQSAFGQLSSSYGFGGSYAPSFSKKTLTSTHKEPKTRAEPQGYEAAFGKLMSSYGFGGNSLSRK</sequence>
<evidence type="ECO:0000256" key="1">
    <source>
        <dbReference type="SAM" id="MobiDB-lite"/>
    </source>
</evidence>
<proteinExistence type="predicted"/>
<accession>A0A8H8CJB0</accession>
<gene>
    <name evidence="2" type="ORF">JR316_008954</name>
</gene>
<dbReference type="OrthoDB" id="3215388at2759"/>
<comment type="caution">
    <text evidence="2">The sequence shown here is derived from an EMBL/GenBank/DDBJ whole genome shotgun (WGS) entry which is preliminary data.</text>
</comment>
<organism evidence="2">
    <name type="scientific">Psilocybe cubensis</name>
    <name type="common">Psychedelic mushroom</name>
    <name type="synonym">Stropharia cubensis</name>
    <dbReference type="NCBI Taxonomy" id="181762"/>
    <lineage>
        <taxon>Eukaryota</taxon>
        <taxon>Fungi</taxon>
        <taxon>Dikarya</taxon>
        <taxon>Basidiomycota</taxon>
        <taxon>Agaricomycotina</taxon>
        <taxon>Agaricomycetes</taxon>
        <taxon>Agaricomycetidae</taxon>
        <taxon>Agaricales</taxon>
        <taxon>Agaricineae</taxon>
        <taxon>Strophariaceae</taxon>
        <taxon>Psilocybe</taxon>
    </lineage>
</organism>
<name>A0A8H8CJB0_PSICU</name>
<dbReference type="EMBL" id="JAFIQS010000008">
    <property type="protein sequence ID" value="KAG5166864.1"/>
    <property type="molecule type" value="Genomic_DNA"/>
</dbReference>
<feature type="region of interest" description="Disordered" evidence="1">
    <location>
        <begin position="1"/>
        <end position="28"/>
    </location>
</feature>